<feature type="transmembrane region" description="Helical" evidence="2">
    <location>
        <begin position="20"/>
        <end position="39"/>
    </location>
</feature>
<keyword evidence="2" id="KW-1133">Transmembrane helix</keyword>
<keyword evidence="1" id="KW-0175">Coiled coil</keyword>
<reference evidence="4" key="1">
    <citation type="submission" date="2018-11" db="EMBL/GenBank/DDBJ databases">
        <title>Complete genome sequence of Paenibacillus sp. ML311-T8.</title>
        <authorList>
            <person name="Nam Y.-D."/>
            <person name="Kang J."/>
            <person name="Chung W.-H."/>
            <person name="Park Y.S."/>
        </authorList>
    </citation>
    <scope>NUCLEOTIDE SEQUENCE [LARGE SCALE GENOMIC DNA]</scope>
    <source>
        <strain evidence="4">ML311-T8</strain>
    </source>
</reference>
<feature type="coiled-coil region" evidence="1">
    <location>
        <begin position="197"/>
        <end position="267"/>
    </location>
</feature>
<evidence type="ECO:0000313" key="4">
    <source>
        <dbReference type="Proteomes" id="UP000426246"/>
    </source>
</evidence>
<dbReference type="AlphaFoldDB" id="A0A6B8RJP7"/>
<keyword evidence="2" id="KW-0812">Transmembrane</keyword>
<keyword evidence="2" id="KW-0472">Membrane</keyword>
<accession>A0A6B8RJP7</accession>
<evidence type="ECO:0000256" key="1">
    <source>
        <dbReference type="SAM" id="Coils"/>
    </source>
</evidence>
<keyword evidence="4" id="KW-1185">Reference proteome</keyword>
<dbReference type="KEGG" id="ppsc:EHS13_18200"/>
<name>A0A6B8RJP7_9BACL</name>
<sequence>MKYRQLKRFFVSNKGSVSIYLIVIIVPIFIFHAVFIDYARVKLAERESEMAVKSGLRSVLAGFDLALQPYGIYALKDEPLQANQLFGEMIKQNLTPEYKGSYLQLLDERLKENNYSLKSVYSIANQTVFHQQVLEEMKYLAPLQYTLELVNKFKKTETTTQLSESKQFIENADVLEKLLEERNDKLDDAWSKASDFLNQTEANIVELDKKVINITNDNKNEIKSSAEQLYTNLSDDFKDSLAVLDEAEEENRQLNNEKNRLTAASGTGDSSNEIFNQLLIYDINYFSLYRTELSKTLAGYHGLITKLDNIPTSASNYSDVYKQDKAVLIQQIQSFRQKQGNIENQRQQTHTETKLKKSEQKNKLNQALSAAKNTNQSCSIIGADPYKPQYQMLKGDSTIGSIGLYDKYQNYNVNSNLINPNEQVFELESDEVTRKSSMNWIDQFSSKAADFRDELYLNEYALNKFSYRTLKSDSPIANRSLKNQEVEYILYGLSSCSANYSAAYGEMFVMFLAIRTMEALLKPQNKLFSIGSPLLVFLAAAAEGALEALSDMNQLLKGESVAIIKKSPNLTIDYKQLLRIFLLLHHNEGRMMSRMQALIELETAEPLEKKATYIQGSAVISLRLWFIPSLLKSLNVVGISDCKIIKNSCEIHKTAVIAY</sequence>
<evidence type="ECO:0000256" key="2">
    <source>
        <dbReference type="SAM" id="Phobius"/>
    </source>
</evidence>
<protein>
    <submittedName>
        <fullName evidence="3">Uncharacterized protein</fullName>
    </submittedName>
</protein>
<dbReference type="Proteomes" id="UP000426246">
    <property type="component" value="Chromosome"/>
</dbReference>
<dbReference type="InterPro" id="IPR043756">
    <property type="entry name" value="DUF5702"/>
</dbReference>
<dbReference type="EMBL" id="CP034235">
    <property type="protein sequence ID" value="QGQ96671.1"/>
    <property type="molecule type" value="Genomic_DNA"/>
</dbReference>
<proteinExistence type="predicted"/>
<dbReference type="OrthoDB" id="2385264at2"/>
<organism evidence="3 4">
    <name type="scientific">Paenibacillus psychroresistens</name>
    <dbReference type="NCBI Taxonomy" id="1778678"/>
    <lineage>
        <taxon>Bacteria</taxon>
        <taxon>Bacillati</taxon>
        <taxon>Bacillota</taxon>
        <taxon>Bacilli</taxon>
        <taxon>Bacillales</taxon>
        <taxon>Paenibacillaceae</taxon>
        <taxon>Paenibacillus</taxon>
    </lineage>
</organism>
<dbReference type="RefSeq" id="WP_155701744.1">
    <property type="nucleotide sequence ID" value="NZ_CP034235.1"/>
</dbReference>
<dbReference type="Pfam" id="PF18960">
    <property type="entry name" value="DUF5702"/>
    <property type="match status" value="1"/>
</dbReference>
<evidence type="ECO:0000313" key="3">
    <source>
        <dbReference type="EMBL" id="QGQ96671.1"/>
    </source>
</evidence>
<gene>
    <name evidence="3" type="ORF">EHS13_18200</name>
</gene>